<dbReference type="Proteomes" id="UP000568877">
    <property type="component" value="Unassembled WGS sequence"/>
</dbReference>
<dbReference type="EMBL" id="BLSA01000321">
    <property type="protein sequence ID" value="GFP33194.1"/>
    <property type="molecule type" value="Genomic_DNA"/>
</dbReference>
<name>A0A6V8PN39_9ACTN</name>
<reference evidence="1 2" key="1">
    <citation type="journal article" date="2020" name="Front. Microbiol.">
        <title>Single-cell genomics of novel Actinobacteria with the Wood-Ljungdahl pathway discovered in a serpentinizing system.</title>
        <authorList>
            <person name="Merino N."/>
            <person name="Kawai M."/>
            <person name="Boyd E.S."/>
            <person name="Colman D.R."/>
            <person name="McGlynn S.E."/>
            <person name="Nealson K.H."/>
            <person name="Kurokawa K."/>
            <person name="Hongoh Y."/>
        </authorList>
    </citation>
    <scope>NUCLEOTIDE SEQUENCE [LARGE SCALE GENOMIC DNA]</scope>
    <source>
        <strain evidence="1 2">S42</strain>
    </source>
</reference>
<sequence>KVQPGRRWDRETFLGELVLRDQDFEILAREEIVAEGPLERTMATGSGKGKLDNVLDRISIIPLDISSFEQIRLLSRFDILRIRKSYNETMKTTNQITADSP</sequence>
<evidence type="ECO:0000313" key="1">
    <source>
        <dbReference type="EMBL" id="GFP33194.1"/>
    </source>
</evidence>
<comment type="caution">
    <text evidence="1">The sequence shown here is derived from an EMBL/GenBank/DDBJ whole genome shotgun (WGS) entry which is preliminary data.</text>
</comment>
<accession>A0A6V8PN39</accession>
<gene>
    <name evidence="1" type="ORF">HKBW3S42_01516</name>
</gene>
<dbReference type="AlphaFoldDB" id="A0A6V8PN39"/>
<proteinExistence type="predicted"/>
<organism evidence="1 2">
    <name type="scientific">Candidatus Hakubella thermalkaliphila</name>
    <dbReference type="NCBI Taxonomy" id="2754717"/>
    <lineage>
        <taxon>Bacteria</taxon>
        <taxon>Bacillati</taxon>
        <taxon>Actinomycetota</taxon>
        <taxon>Actinomycetota incertae sedis</taxon>
        <taxon>Candidatus Hakubellales</taxon>
        <taxon>Candidatus Hakubellaceae</taxon>
        <taxon>Candidatus Hakubella</taxon>
    </lineage>
</organism>
<evidence type="ECO:0000313" key="2">
    <source>
        <dbReference type="Proteomes" id="UP000568877"/>
    </source>
</evidence>
<feature type="non-terminal residue" evidence="1">
    <location>
        <position position="1"/>
    </location>
</feature>
<protein>
    <submittedName>
        <fullName evidence="1">Uncharacterized protein</fullName>
    </submittedName>
</protein>